<reference evidence="3 4" key="1">
    <citation type="journal article" date="2016" name="Mol. Biol. Evol.">
        <title>Comparative Genomics of Early-Diverging Mushroom-Forming Fungi Provides Insights into the Origins of Lignocellulose Decay Capabilities.</title>
        <authorList>
            <person name="Nagy L.G."/>
            <person name="Riley R."/>
            <person name="Tritt A."/>
            <person name="Adam C."/>
            <person name="Daum C."/>
            <person name="Floudas D."/>
            <person name="Sun H."/>
            <person name="Yadav J.S."/>
            <person name="Pangilinan J."/>
            <person name="Larsson K.H."/>
            <person name="Matsuura K."/>
            <person name="Barry K."/>
            <person name="Labutti K."/>
            <person name="Kuo R."/>
            <person name="Ohm R.A."/>
            <person name="Bhattacharya S.S."/>
            <person name="Shirouzu T."/>
            <person name="Yoshinaga Y."/>
            <person name="Martin F.M."/>
            <person name="Grigoriev I.V."/>
            <person name="Hibbett D.S."/>
        </authorList>
    </citation>
    <scope>NUCLEOTIDE SEQUENCE [LARGE SCALE GENOMIC DNA]</scope>
    <source>
        <strain evidence="3 4">HHB9708</strain>
    </source>
</reference>
<dbReference type="Proteomes" id="UP000076722">
    <property type="component" value="Unassembled WGS sequence"/>
</dbReference>
<evidence type="ECO:0000313" key="4">
    <source>
        <dbReference type="Proteomes" id="UP000076722"/>
    </source>
</evidence>
<evidence type="ECO:0000313" key="3">
    <source>
        <dbReference type="EMBL" id="KZS94252.1"/>
    </source>
</evidence>
<dbReference type="PANTHER" id="PTHR37487">
    <property type="entry name" value="CHROMOSOME 1, WHOLE GENOME SHOTGUN SEQUENCE"/>
    <property type="match status" value="1"/>
</dbReference>
<evidence type="ECO:0000256" key="2">
    <source>
        <dbReference type="SAM" id="SignalP"/>
    </source>
</evidence>
<feature type="signal peptide" evidence="2">
    <location>
        <begin position="1"/>
        <end position="21"/>
    </location>
</feature>
<dbReference type="STRING" id="1314777.A0A164VL30"/>
<keyword evidence="2" id="KW-0732">Signal</keyword>
<proteinExistence type="predicted"/>
<dbReference type="AlphaFoldDB" id="A0A164VL30"/>
<dbReference type="EMBL" id="KV419405">
    <property type="protein sequence ID" value="KZS94252.1"/>
    <property type="molecule type" value="Genomic_DNA"/>
</dbReference>
<evidence type="ECO:0000256" key="1">
    <source>
        <dbReference type="SAM" id="MobiDB-lite"/>
    </source>
</evidence>
<organism evidence="3 4">
    <name type="scientific">Sistotremastrum niveocremeum HHB9708</name>
    <dbReference type="NCBI Taxonomy" id="1314777"/>
    <lineage>
        <taxon>Eukaryota</taxon>
        <taxon>Fungi</taxon>
        <taxon>Dikarya</taxon>
        <taxon>Basidiomycota</taxon>
        <taxon>Agaricomycotina</taxon>
        <taxon>Agaricomycetes</taxon>
        <taxon>Sistotremastrales</taxon>
        <taxon>Sistotremastraceae</taxon>
        <taxon>Sertulicium</taxon>
        <taxon>Sertulicium niveocremeum</taxon>
    </lineage>
</organism>
<feature type="region of interest" description="Disordered" evidence="1">
    <location>
        <begin position="115"/>
        <end position="167"/>
    </location>
</feature>
<dbReference type="PANTHER" id="PTHR37487:SF2">
    <property type="entry name" value="EXPRESSED PROTEIN"/>
    <property type="match status" value="1"/>
</dbReference>
<gene>
    <name evidence="3" type="ORF">SISNIDRAFT_453988</name>
</gene>
<name>A0A164VL30_9AGAM</name>
<dbReference type="OrthoDB" id="3259746at2759"/>
<accession>A0A164VL30</accession>
<feature type="compositionally biased region" description="Low complexity" evidence="1">
    <location>
        <begin position="125"/>
        <end position="149"/>
    </location>
</feature>
<keyword evidence="4" id="KW-1185">Reference proteome</keyword>
<protein>
    <submittedName>
        <fullName evidence="3">Uncharacterized protein</fullName>
    </submittedName>
</protein>
<sequence>MAAFTRTVLALVALCFCLVSAQNIFTPSDAFECQDLTLSWEGGVAPFFVSVVKADDPCADSLADIPETNGNSVTWKVNITAGTTVAFTLEDGNGDESWTGDVTIKPGSSSSCLVSAAVKEPQDGSSSKSSSSTSKTSTSSSTSTSTSSTITPPVDIPATSTPALAAENTPATTVVNDPLENAGGAISGALPQLSIKFNWLAVAVTLVGIAAL</sequence>
<feature type="chain" id="PRO_5007853828" evidence="2">
    <location>
        <begin position="22"/>
        <end position="212"/>
    </location>
</feature>